<dbReference type="KEGG" id="sbj:CF168_03855"/>
<accession>A0A220UJ91</accession>
<dbReference type="AlphaFoldDB" id="A0A220UJ91"/>
<proteinExistence type="predicted"/>
<evidence type="ECO:0000313" key="2">
    <source>
        <dbReference type="Proteomes" id="UP000198367"/>
    </source>
</evidence>
<sequence>MKKEILPLFEFGVWNRLETVREQELILLKGHLILDVALTELYGDKLSFYGKANKLSQNEECQICSQMLLEINSIRNKLAHEFFFDAIESGLLEWAEGVLAKIEFTKYSKMNNRTKIIHAFSALARETLSFKFNMPN</sequence>
<organism evidence="1 2">
    <name type="scientific">Shewanella bicestrii</name>
    <dbReference type="NCBI Taxonomy" id="2018305"/>
    <lineage>
        <taxon>Bacteria</taxon>
        <taxon>Pseudomonadati</taxon>
        <taxon>Pseudomonadota</taxon>
        <taxon>Gammaproteobacteria</taxon>
        <taxon>Alteromonadales</taxon>
        <taxon>Shewanellaceae</taxon>
        <taxon>Shewanella</taxon>
    </lineage>
</organism>
<reference evidence="1 2" key="1">
    <citation type="submission" date="2017-07" db="EMBL/GenBank/DDBJ databases">
        <title>Phenotypical and genomic characterization of a clinical isolate of Shewanella bicestrii sp. nov. producing an extended-spectrum beta-lactamase and a new oxacillinase variant.</title>
        <authorList>
            <person name="Jousset A.B."/>
            <person name="Bonnin R.A."/>
            <person name="Girlich D."/>
            <person name="Dabos L."/>
            <person name="Potron A."/>
            <person name="Dortet L."/>
            <person name="Glaser P."/>
            <person name="Naas T."/>
        </authorList>
    </citation>
    <scope>NUCLEOTIDE SEQUENCE [LARGE SCALE GENOMIC DNA]</scope>
    <source>
        <strain evidence="1 2">JAB-1</strain>
    </source>
</reference>
<name>A0A220UJ91_9GAMM</name>
<gene>
    <name evidence="1" type="ORF">CF168_03855</name>
</gene>
<dbReference type="EMBL" id="CP022358">
    <property type="protein sequence ID" value="ASK68070.1"/>
    <property type="molecule type" value="Genomic_DNA"/>
</dbReference>
<dbReference type="Proteomes" id="UP000198367">
    <property type="component" value="Chromosome"/>
</dbReference>
<dbReference type="RefSeq" id="WP_089067033.1">
    <property type="nucleotide sequence ID" value="NZ_CP022358.1"/>
</dbReference>
<evidence type="ECO:0000313" key="1">
    <source>
        <dbReference type="EMBL" id="ASK68070.1"/>
    </source>
</evidence>
<protein>
    <submittedName>
        <fullName evidence="1">Uncharacterized protein</fullName>
    </submittedName>
</protein>
<keyword evidence="2" id="KW-1185">Reference proteome</keyword>